<dbReference type="EMBL" id="AAOG01000002">
    <property type="protein sequence ID" value="EAR12605.1"/>
    <property type="molecule type" value="Genomic_DNA"/>
</dbReference>
<proteinExistence type="inferred from homology"/>
<dbReference type="PANTHER" id="PTHR48081:SF30">
    <property type="entry name" value="ACETYL-HYDROLASE LIPR-RELATED"/>
    <property type="match status" value="1"/>
</dbReference>
<dbReference type="SUPFAM" id="SSF53474">
    <property type="entry name" value="alpha/beta-Hydrolases"/>
    <property type="match status" value="1"/>
</dbReference>
<comment type="similarity">
    <text evidence="1">Belongs to the 'GDXG' lipolytic enzyme family.</text>
</comment>
<dbReference type="Gene3D" id="3.40.50.1820">
    <property type="entry name" value="alpha/beta hydrolase"/>
    <property type="match status" value="1"/>
</dbReference>
<dbReference type="InterPro" id="IPR050300">
    <property type="entry name" value="GDXG_lipolytic_enzyme"/>
</dbReference>
<dbReference type="PANTHER" id="PTHR48081">
    <property type="entry name" value="AB HYDROLASE SUPERFAMILY PROTEIN C4A8.06C"/>
    <property type="match status" value="1"/>
</dbReference>
<organism evidence="4 5">
    <name type="scientific">Polaribacter irgensii 23-P</name>
    <dbReference type="NCBI Taxonomy" id="313594"/>
    <lineage>
        <taxon>Bacteria</taxon>
        <taxon>Pseudomonadati</taxon>
        <taxon>Bacteroidota</taxon>
        <taxon>Flavobacteriia</taxon>
        <taxon>Flavobacteriales</taxon>
        <taxon>Flavobacteriaceae</taxon>
    </lineage>
</organism>
<dbReference type="GO" id="GO:0004806">
    <property type="term" value="F:triacylglycerol lipase activity"/>
    <property type="evidence" value="ECO:0007669"/>
    <property type="project" value="TreeGrafter"/>
</dbReference>
<reference evidence="4 5" key="1">
    <citation type="submission" date="2006-02" db="EMBL/GenBank/DDBJ databases">
        <authorList>
            <person name="Murray A."/>
            <person name="Staley J."/>
            <person name="Ferriera S."/>
            <person name="Johnson J."/>
            <person name="Kravitz S."/>
            <person name="Halpern A."/>
            <person name="Remington K."/>
            <person name="Beeson K."/>
            <person name="Tran B."/>
            <person name="Rogers Y.-H."/>
            <person name="Friedman R."/>
            <person name="Venter J.C."/>
        </authorList>
    </citation>
    <scope>NUCLEOTIDE SEQUENCE [LARGE SCALE GENOMIC DNA]</scope>
    <source>
        <strain evidence="4 5">23-P</strain>
    </source>
</reference>
<evidence type="ECO:0000256" key="2">
    <source>
        <dbReference type="ARBA" id="ARBA00022801"/>
    </source>
</evidence>
<dbReference type="Proteomes" id="UP000003053">
    <property type="component" value="Unassembled WGS sequence"/>
</dbReference>
<protein>
    <recommendedName>
        <fullName evidence="3">BD-FAE-like domain-containing protein</fullName>
    </recommendedName>
</protein>
<dbReference type="eggNOG" id="COG0657">
    <property type="taxonomic scope" value="Bacteria"/>
</dbReference>
<gene>
    <name evidence="4" type="ORF">PI23P_08265</name>
</gene>
<evidence type="ECO:0000256" key="1">
    <source>
        <dbReference type="ARBA" id="ARBA00010515"/>
    </source>
</evidence>
<sequence>MFIHGGGFTGGIKHKPEIIEMANYYASRGWVFVYIDYRTTEELCNAKVSTACKNKLKQMLQNDAQNGTNEVVTFYKGVAPVAWIEYAILKAKTPKELQQSIAMYAATRDAKAALRWIVTNSSTYNINADFITVGGGSAGAITTIALGISNLEDFKDEIAITDDPTLTATNLNQTYNLRSMVHFWGSNYILDLFEDVYDLEQYDRYDANDPELFMGHGEAYDPVTPYEEALKLQEIYNSLGLYNELKTLLVPSESDPTILVPAGHGEWDGEADGRGLFEMTFDFLADRQQLILK</sequence>
<dbReference type="InterPro" id="IPR029058">
    <property type="entry name" value="AB_hydrolase_fold"/>
</dbReference>
<comment type="caution">
    <text evidence="4">The sequence shown here is derived from an EMBL/GenBank/DDBJ whole genome shotgun (WGS) entry which is preliminary data.</text>
</comment>
<evidence type="ECO:0000259" key="3">
    <source>
        <dbReference type="Pfam" id="PF20434"/>
    </source>
</evidence>
<keyword evidence="5" id="KW-1185">Reference proteome</keyword>
<keyword evidence="2" id="KW-0378">Hydrolase</keyword>
<evidence type="ECO:0000313" key="4">
    <source>
        <dbReference type="EMBL" id="EAR12605.1"/>
    </source>
</evidence>
<dbReference type="HOGENOM" id="CLU_1057146_0_0_10"/>
<feature type="domain" description="BD-FAE-like" evidence="3">
    <location>
        <begin position="99"/>
        <end position="185"/>
    </location>
</feature>
<evidence type="ECO:0000313" key="5">
    <source>
        <dbReference type="Proteomes" id="UP000003053"/>
    </source>
</evidence>
<dbReference type="STRING" id="313594.PI23P_08265"/>
<dbReference type="InterPro" id="IPR049492">
    <property type="entry name" value="BD-FAE-like_dom"/>
</dbReference>
<dbReference type="Pfam" id="PF20434">
    <property type="entry name" value="BD-FAE"/>
    <property type="match status" value="1"/>
</dbReference>
<accession>A4BZL2</accession>
<name>A4BZL2_9FLAO</name>
<dbReference type="AlphaFoldDB" id="A4BZL2"/>